<organism evidence="2 3">
    <name type="scientific">Pontibacillus halophilus JSM 076056 = DSM 19796</name>
    <dbReference type="NCBI Taxonomy" id="1385510"/>
    <lineage>
        <taxon>Bacteria</taxon>
        <taxon>Bacillati</taxon>
        <taxon>Bacillota</taxon>
        <taxon>Bacilli</taxon>
        <taxon>Bacillales</taxon>
        <taxon>Bacillaceae</taxon>
        <taxon>Pontibacillus</taxon>
    </lineage>
</organism>
<name>A0A0A5GQ63_9BACI</name>
<comment type="caution">
    <text evidence="2">The sequence shown here is derived from an EMBL/GenBank/DDBJ whole genome shotgun (WGS) entry which is preliminary data.</text>
</comment>
<feature type="transmembrane region" description="Helical" evidence="1">
    <location>
        <begin position="58"/>
        <end position="80"/>
    </location>
</feature>
<evidence type="ECO:0000313" key="3">
    <source>
        <dbReference type="Proteomes" id="UP000030528"/>
    </source>
</evidence>
<keyword evidence="1" id="KW-0812">Transmembrane</keyword>
<dbReference type="EMBL" id="AVPE01000001">
    <property type="protein sequence ID" value="KGX94089.1"/>
    <property type="molecule type" value="Genomic_DNA"/>
</dbReference>
<dbReference type="RefSeq" id="WP_026798963.1">
    <property type="nucleotide sequence ID" value="NZ_AULI01000001.1"/>
</dbReference>
<evidence type="ECO:0000256" key="1">
    <source>
        <dbReference type="SAM" id="Phobius"/>
    </source>
</evidence>
<protein>
    <submittedName>
        <fullName evidence="2">Uncharacterized protein</fullName>
    </submittedName>
</protein>
<reference evidence="2 3" key="1">
    <citation type="submission" date="2013-08" db="EMBL/GenBank/DDBJ databases">
        <authorList>
            <person name="Huang J."/>
            <person name="Wang G."/>
        </authorList>
    </citation>
    <scope>NUCLEOTIDE SEQUENCE [LARGE SCALE GENOMIC DNA]</scope>
    <source>
        <strain evidence="2 3">JSM 076056</strain>
    </source>
</reference>
<keyword evidence="1" id="KW-1133">Transmembrane helix</keyword>
<dbReference type="AlphaFoldDB" id="A0A0A5GQ63"/>
<sequence length="81" mass="9188">MIYCIRCGAKFEHNDHQCNQCGIAPSQHTRQRFTEDEGAPPVEAPSIVRRVNQKPFPVMVLSMPVGLAVLFLFLAIWIYIS</sequence>
<dbReference type="STRING" id="1385510.GCA_000425205_00139"/>
<keyword evidence="3" id="KW-1185">Reference proteome</keyword>
<proteinExistence type="predicted"/>
<keyword evidence="1" id="KW-0472">Membrane</keyword>
<evidence type="ECO:0000313" key="2">
    <source>
        <dbReference type="EMBL" id="KGX94089.1"/>
    </source>
</evidence>
<dbReference type="Proteomes" id="UP000030528">
    <property type="component" value="Unassembled WGS sequence"/>
</dbReference>
<gene>
    <name evidence="2" type="ORF">N781_01705</name>
</gene>
<accession>A0A0A5GQ63</accession>